<evidence type="ECO:0000259" key="1">
    <source>
        <dbReference type="Pfam" id="PF04909"/>
    </source>
</evidence>
<protein>
    <submittedName>
        <fullName evidence="2">Amidohydrolase</fullName>
    </submittedName>
</protein>
<dbReference type="Pfam" id="PF04909">
    <property type="entry name" value="Amidohydro_2"/>
    <property type="match status" value="1"/>
</dbReference>
<name>A0A975SZ98_9ACTN</name>
<keyword evidence="3" id="KW-1185">Reference proteome</keyword>
<feature type="domain" description="Amidohydrolase-related" evidence="1">
    <location>
        <begin position="219"/>
        <end position="372"/>
    </location>
</feature>
<sequence>MDETADLPLVDQHCHPVVLEPLDRAGFELLLTEAHEPGPAGTSQFDTQVGLAVRRWCAPVLGLEAHADPDAYLTRRAELGPREAARLLLGACRTSDLLVDTGLRHPGLCEPAELAGLSGGRVHEVTRIEAVVEELAASGVEAAALGPAVADALADRAARSVAFKTVAAYRVGLELPADPPSSADVRRAADRWLTDCEWKDRYRLDDPTLVAHAVHTSLSLGLPLQVHTGYGDPDLTLHRADPSLLTPFLRALPPATGPVVLLHCYPYHRQAAYLANVFPQVLVDVSLAVNHVGPRGPAVLAETLELAPFGSLLYASDGFALAELHHLGAVLFRRALARVLDEWLADDAMTADDARRIARLVAHDNARRTYHLEPS</sequence>
<dbReference type="PANTHER" id="PTHR43383">
    <property type="entry name" value="NODULIN 6"/>
    <property type="match status" value="1"/>
</dbReference>
<evidence type="ECO:0000313" key="3">
    <source>
        <dbReference type="Proteomes" id="UP000683575"/>
    </source>
</evidence>
<dbReference type="KEGG" id="nps:KRR39_02170"/>
<accession>A0A975SZ98</accession>
<gene>
    <name evidence="2" type="ORF">KRR39_02170</name>
</gene>
<proteinExistence type="predicted"/>
<organism evidence="2 3">
    <name type="scientific">Nocardioides panacis</name>
    <dbReference type="NCBI Taxonomy" id="2849501"/>
    <lineage>
        <taxon>Bacteria</taxon>
        <taxon>Bacillati</taxon>
        <taxon>Actinomycetota</taxon>
        <taxon>Actinomycetes</taxon>
        <taxon>Propionibacteriales</taxon>
        <taxon>Nocardioidaceae</taxon>
        <taxon>Nocardioides</taxon>
    </lineage>
</organism>
<dbReference type="InterPro" id="IPR006680">
    <property type="entry name" value="Amidohydro-rel"/>
</dbReference>
<dbReference type="AlphaFoldDB" id="A0A975SZ98"/>
<dbReference type="EMBL" id="CP077062">
    <property type="protein sequence ID" value="QWZ08687.1"/>
    <property type="molecule type" value="Genomic_DNA"/>
</dbReference>
<reference evidence="2" key="1">
    <citation type="submission" date="2021-06" db="EMBL/GenBank/DDBJ databases">
        <title>Complete genome sequence of Nocardioides sp. G188.</title>
        <authorList>
            <person name="Im W.-T."/>
        </authorList>
    </citation>
    <scope>NUCLEOTIDE SEQUENCE</scope>
    <source>
        <strain evidence="2">G188</strain>
    </source>
</reference>
<dbReference type="PANTHER" id="PTHR43383:SF2">
    <property type="entry name" value="AMIDOHYDROLASE 2 FAMILY PROTEIN"/>
    <property type="match status" value="1"/>
</dbReference>
<dbReference type="GO" id="GO:0016787">
    <property type="term" value="F:hydrolase activity"/>
    <property type="evidence" value="ECO:0007669"/>
    <property type="project" value="InterPro"/>
</dbReference>
<evidence type="ECO:0000313" key="2">
    <source>
        <dbReference type="EMBL" id="QWZ08687.1"/>
    </source>
</evidence>
<dbReference type="Proteomes" id="UP000683575">
    <property type="component" value="Chromosome"/>
</dbReference>